<dbReference type="PANTHER" id="PTHR33121:SF71">
    <property type="entry name" value="OXYGEN SENSOR PROTEIN DOSP"/>
    <property type="match status" value="1"/>
</dbReference>
<name>A0ABU9SWH0_9ALTE</name>
<protein>
    <submittedName>
        <fullName evidence="2">EAL domain-containing protein</fullName>
    </submittedName>
</protein>
<dbReference type="Pfam" id="PF00563">
    <property type="entry name" value="EAL"/>
    <property type="match status" value="1"/>
</dbReference>
<dbReference type="InterPro" id="IPR001633">
    <property type="entry name" value="EAL_dom"/>
</dbReference>
<keyword evidence="3" id="KW-1185">Reference proteome</keyword>
<dbReference type="CDD" id="cd01948">
    <property type="entry name" value="EAL"/>
    <property type="match status" value="1"/>
</dbReference>
<evidence type="ECO:0000259" key="1">
    <source>
        <dbReference type="PROSITE" id="PS50883"/>
    </source>
</evidence>
<sequence length="285" mass="31787">MSNYWGSLQNTSPFTHYSSAFETSAADNLNIATRLKQAIALEEFELWYQPIIDLSDGSVNGAEALIRWPQSDGSYIAPDKFIKIAEQSLLITKITQWVMSIVKDDIQLFNQSNLSLCVHLNLSVKDLQSPHLVDSINSIFSQWDWTNHALMLEVTESAMMTDVTRVKTTMAQIANTGLAFSIDDFGTGYSSLALLRDLPVNQIKIDRSFVSNILKSEDDLAIVKSTIYLAKNLGCNIVAEGVEDAQTGQLLKSLGCDHAQGYYYSKPLKIESFIEFAKSHRTVTQ</sequence>
<evidence type="ECO:0000313" key="3">
    <source>
        <dbReference type="Proteomes" id="UP001461163"/>
    </source>
</evidence>
<dbReference type="EMBL" id="JBBMQS010000007">
    <property type="protein sequence ID" value="MEM5498214.1"/>
    <property type="molecule type" value="Genomic_DNA"/>
</dbReference>
<dbReference type="PANTHER" id="PTHR33121">
    <property type="entry name" value="CYCLIC DI-GMP PHOSPHODIESTERASE PDEF"/>
    <property type="match status" value="1"/>
</dbReference>
<accession>A0ABU9SWH0</accession>
<reference evidence="2 3" key="1">
    <citation type="submission" date="2024-03" db="EMBL/GenBank/DDBJ databases">
        <title>Community enrichment and isolation of bacterial strains for fucoidan degradation.</title>
        <authorList>
            <person name="Sichert A."/>
        </authorList>
    </citation>
    <scope>NUCLEOTIDE SEQUENCE [LARGE SCALE GENOMIC DNA]</scope>
    <source>
        <strain evidence="2 3">AS12</strain>
    </source>
</reference>
<gene>
    <name evidence="2" type="ORF">WNY77_12470</name>
</gene>
<dbReference type="InterPro" id="IPR035919">
    <property type="entry name" value="EAL_sf"/>
</dbReference>
<dbReference type="Gene3D" id="3.20.20.450">
    <property type="entry name" value="EAL domain"/>
    <property type="match status" value="1"/>
</dbReference>
<dbReference type="InterPro" id="IPR050706">
    <property type="entry name" value="Cyclic-di-GMP_PDE-like"/>
</dbReference>
<dbReference type="SMART" id="SM00052">
    <property type="entry name" value="EAL"/>
    <property type="match status" value="1"/>
</dbReference>
<dbReference type="RefSeq" id="WP_342881906.1">
    <property type="nucleotide sequence ID" value="NZ_JBBMQS010000007.1"/>
</dbReference>
<organism evidence="2 3">
    <name type="scientific">Paraglaciecola mesophila</name>
    <dbReference type="NCBI Taxonomy" id="197222"/>
    <lineage>
        <taxon>Bacteria</taxon>
        <taxon>Pseudomonadati</taxon>
        <taxon>Pseudomonadota</taxon>
        <taxon>Gammaproteobacteria</taxon>
        <taxon>Alteromonadales</taxon>
        <taxon>Alteromonadaceae</taxon>
        <taxon>Paraglaciecola</taxon>
    </lineage>
</organism>
<dbReference type="PROSITE" id="PS50883">
    <property type="entry name" value="EAL"/>
    <property type="match status" value="1"/>
</dbReference>
<comment type="caution">
    <text evidence="2">The sequence shown here is derived from an EMBL/GenBank/DDBJ whole genome shotgun (WGS) entry which is preliminary data.</text>
</comment>
<feature type="domain" description="EAL" evidence="1">
    <location>
        <begin position="28"/>
        <end position="281"/>
    </location>
</feature>
<dbReference type="Proteomes" id="UP001461163">
    <property type="component" value="Unassembled WGS sequence"/>
</dbReference>
<dbReference type="SUPFAM" id="SSF141868">
    <property type="entry name" value="EAL domain-like"/>
    <property type="match status" value="1"/>
</dbReference>
<proteinExistence type="predicted"/>
<evidence type="ECO:0000313" key="2">
    <source>
        <dbReference type="EMBL" id="MEM5498214.1"/>
    </source>
</evidence>